<protein>
    <submittedName>
        <fullName evidence="1">Uncharacterized protein</fullName>
    </submittedName>
</protein>
<evidence type="ECO:0000313" key="2">
    <source>
        <dbReference type="Proteomes" id="UP000006324"/>
    </source>
</evidence>
<name>A0A0F6H658_LEPIR</name>
<gene>
    <name evidence="1" type="ORF">LEP1GSC104_3398</name>
</gene>
<dbReference type="AlphaFoldDB" id="A0A0F6H658"/>
<reference evidence="1 2" key="1">
    <citation type="submission" date="2012-09" db="EMBL/GenBank/DDBJ databases">
        <authorList>
            <person name="Harkins D.M."/>
            <person name="Durkin A.S."/>
            <person name="Brinkac L.M."/>
            <person name="Selengut J.D."/>
            <person name="Sanka R."/>
            <person name="DePew J."/>
            <person name="Purushe J."/>
            <person name="Chanthongthip A."/>
            <person name="Lattana O."/>
            <person name="Phetsouvanh R."/>
            <person name="Newton P.N."/>
            <person name="Vinetz J.M."/>
            <person name="Sutton G.G."/>
            <person name="Nelson W.C."/>
            <person name="Fouts D.E."/>
        </authorList>
    </citation>
    <scope>NUCLEOTIDE SEQUENCE [LARGE SCALE GENOMIC DNA]</scope>
    <source>
        <strain evidence="1 2">UI 12621</strain>
    </source>
</reference>
<proteinExistence type="predicted"/>
<organism evidence="1 2">
    <name type="scientific">Leptospira interrogans str. UI 12621</name>
    <dbReference type="NCBI Taxonomy" id="1049937"/>
    <lineage>
        <taxon>Bacteria</taxon>
        <taxon>Pseudomonadati</taxon>
        <taxon>Spirochaetota</taxon>
        <taxon>Spirochaetia</taxon>
        <taxon>Leptospirales</taxon>
        <taxon>Leptospiraceae</taxon>
        <taxon>Leptospira</taxon>
    </lineage>
</organism>
<sequence length="51" mass="5818">MNTGYVGNLYSKFIDFFLIVQAPALGVGKSAFKSCSLFKRCNLWELLQIWV</sequence>
<evidence type="ECO:0000313" key="1">
    <source>
        <dbReference type="EMBL" id="EKO23707.1"/>
    </source>
</evidence>
<comment type="caution">
    <text evidence="1">The sequence shown here is derived from an EMBL/GenBank/DDBJ whole genome shotgun (WGS) entry which is preliminary data.</text>
</comment>
<dbReference type="Proteomes" id="UP000006324">
    <property type="component" value="Unassembled WGS sequence"/>
</dbReference>
<accession>A0A0F6H658</accession>
<dbReference type="EMBL" id="AHNQ02000035">
    <property type="protein sequence ID" value="EKO23707.1"/>
    <property type="molecule type" value="Genomic_DNA"/>
</dbReference>